<evidence type="ECO:0000313" key="3">
    <source>
        <dbReference type="Proteomes" id="UP000007753"/>
    </source>
</evidence>
<sequence>MLLTPNALKGFGGKALRSHISASDCASSPKHDAGCPSAVKDQRSPQFCRRSATLRDNKIGSPAARFAAATPSLTASTPRPDRSILI</sequence>
<evidence type="ECO:0000313" key="2">
    <source>
        <dbReference type="EMBL" id="BAI96642.1"/>
    </source>
</evidence>
<dbReference type="EMBL" id="AP010803">
    <property type="protein sequence ID" value="BAI96642.1"/>
    <property type="molecule type" value="Genomic_DNA"/>
</dbReference>
<proteinExistence type="predicted"/>
<name>D4Z210_SPHIU</name>
<gene>
    <name evidence="2" type="ordered locus">SJA_C1-18080</name>
</gene>
<dbReference type="KEGG" id="sjp:SJA_C1-18080"/>
<evidence type="ECO:0000256" key="1">
    <source>
        <dbReference type="SAM" id="MobiDB-lite"/>
    </source>
</evidence>
<reference evidence="2 3" key="1">
    <citation type="journal article" date="2010" name="J. Bacteriol.">
        <title>Complete genome sequence of the representative gamma-hexachlorocyclohexane-degrading bacterium Sphingobium japonicum UT26.</title>
        <authorList>
            <person name="Nagata Y."/>
            <person name="Ohtsubo Y."/>
            <person name="Endo R."/>
            <person name="Ichikawa N."/>
            <person name="Ankai A."/>
            <person name="Oguchi A."/>
            <person name="Fukui S."/>
            <person name="Fujita N."/>
            <person name="Tsuda M."/>
        </authorList>
    </citation>
    <scope>NUCLEOTIDE SEQUENCE [LARGE SCALE GENOMIC DNA]</scope>
    <source>
        <strain evidence="3">DSM 16413 / CCM 7287 / MTCC 6362 / UT26 / NBRC 101211 / UT26S</strain>
    </source>
</reference>
<dbReference type="HOGENOM" id="CLU_2496310_0_0_5"/>
<accession>D4Z210</accession>
<organism evidence="2 3">
    <name type="scientific">Sphingobium indicum (strain DSM 16413 / CCM 7287 / MTCC 6362 / UT26 / NBRC 101211 / UT26S)</name>
    <name type="common">Sphingobium japonicum</name>
    <dbReference type="NCBI Taxonomy" id="452662"/>
    <lineage>
        <taxon>Bacteria</taxon>
        <taxon>Pseudomonadati</taxon>
        <taxon>Pseudomonadota</taxon>
        <taxon>Alphaproteobacteria</taxon>
        <taxon>Sphingomonadales</taxon>
        <taxon>Sphingomonadaceae</taxon>
        <taxon>Sphingobium</taxon>
    </lineage>
</organism>
<dbReference type="STRING" id="452662.SJA_C1-18080"/>
<protein>
    <submittedName>
        <fullName evidence="2">Uncharacterized protein</fullName>
    </submittedName>
</protein>
<keyword evidence="3" id="KW-1185">Reference proteome</keyword>
<dbReference type="AlphaFoldDB" id="D4Z210"/>
<feature type="region of interest" description="Disordered" evidence="1">
    <location>
        <begin position="22"/>
        <end position="43"/>
    </location>
</feature>
<dbReference type="Proteomes" id="UP000007753">
    <property type="component" value="Chromosome 1"/>
</dbReference>